<proteinExistence type="predicted"/>
<protein>
    <recommendedName>
        <fullName evidence="2">thiol oxidase</fullName>
        <ecNumber evidence="2">1.8.3.2</ecNumber>
    </recommendedName>
</protein>
<keyword evidence="7" id="KW-0472">Membrane</keyword>
<evidence type="ECO:0000256" key="2">
    <source>
        <dbReference type="ARBA" id="ARBA00012512"/>
    </source>
</evidence>
<keyword evidence="3" id="KW-0285">Flavoprotein</keyword>
<feature type="transmembrane region" description="Helical" evidence="7">
    <location>
        <begin position="120"/>
        <end position="137"/>
    </location>
</feature>
<reference evidence="9" key="1">
    <citation type="journal article" date="2020" name="Nature">
        <title>Giant virus diversity and host interactions through global metagenomics.</title>
        <authorList>
            <person name="Schulz F."/>
            <person name="Roux S."/>
            <person name="Paez-Espino D."/>
            <person name="Jungbluth S."/>
            <person name="Walsh D.A."/>
            <person name="Denef V.J."/>
            <person name="McMahon K.D."/>
            <person name="Konstantinidis K.T."/>
            <person name="Eloe-Fadrosh E.A."/>
            <person name="Kyrpides N.C."/>
            <person name="Woyke T."/>
        </authorList>
    </citation>
    <scope>NUCLEOTIDE SEQUENCE</scope>
    <source>
        <strain evidence="9">GVMAG-M-3300009422-16</strain>
    </source>
</reference>
<dbReference type="PANTHER" id="PTHR12645:SF1">
    <property type="entry name" value="FAD-LINKED SULFHYDRYL OXIDASE ERV2"/>
    <property type="match status" value="1"/>
</dbReference>
<evidence type="ECO:0000256" key="5">
    <source>
        <dbReference type="ARBA" id="ARBA00023002"/>
    </source>
</evidence>
<evidence type="ECO:0000256" key="7">
    <source>
        <dbReference type="SAM" id="Phobius"/>
    </source>
</evidence>
<evidence type="ECO:0000256" key="6">
    <source>
        <dbReference type="ARBA" id="ARBA00023157"/>
    </source>
</evidence>
<dbReference type="PANTHER" id="PTHR12645">
    <property type="entry name" value="ALR/ERV"/>
    <property type="match status" value="1"/>
</dbReference>
<dbReference type="Gene3D" id="1.20.120.310">
    <property type="entry name" value="ERV/ALR sulfhydryl oxidase domain"/>
    <property type="match status" value="1"/>
</dbReference>
<dbReference type="AlphaFoldDB" id="A0A6C0B5B5"/>
<evidence type="ECO:0000256" key="4">
    <source>
        <dbReference type="ARBA" id="ARBA00022827"/>
    </source>
</evidence>
<dbReference type="Pfam" id="PF04777">
    <property type="entry name" value="Evr1_Alr"/>
    <property type="match status" value="1"/>
</dbReference>
<dbReference type="GO" id="GO:0005739">
    <property type="term" value="C:mitochondrion"/>
    <property type="evidence" value="ECO:0007669"/>
    <property type="project" value="TreeGrafter"/>
</dbReference>
<keyword evidence="7" id="KW-0812">Transmembrane</keyword>
<keyword evidence="5" id="KW-0560">Oxidoreductase</keyword>
<evidence type="ECO:0000256" key="1">
    <source>
        <dbReference type="ARBA" id="ARBA00001974"/>
    </source>
</evidence>
<name>A0A6C0B5B5_9ZZZZ</name>
<evidence type="ECO:0000256" key="3">
    <source>
        <dbReference type="ARBA" id="ARBA00022630"/>
    </source>
</evidence>
<accession>A0A6C0B5B5</accession>
<dbReference type="EC" id="1.8.3.2" evidence="2"/>
<dbReference type="GO" id="GO:0016971">
    <property type="term" value="F:flavin-dependent sulfhydryl oxidase activity"/>
    <property type="evidence" value="ECO:0007669"/>
    <property type="project" value="InterPro"/>
</dbReference>
<dbReference type="InterPro" id="IPR036774">
    <property type="entry name" value="ERV/ALR_sulphydryl_oxid_sf"/>
</dbReference>
<dbReference type="InterPro" id="IPR039799">
    <property type="entry name" value="ALR/ERV"/>
</dbReference>
<sequence length="139" mass="16576">MTIKWGPIYWNYIHMITLHYPIKPSKKEKDLYFNLIWNFINTLPCPTCKKEVTKLITNNNLQKSLESRETVVKYFWSIHNQVNIRLKKHPLSFRNFKNLYKSGTSFNLFSVRKSNKIKNIIIIVLVIIILFLGLKVYKG</sequence>
<organism evidence="9">
    <name type="scientific">viral metagenome</name>
    <dbReference type="NCBI Taxonomy" id="1070528"/>
    <lineage>
        <taxon>unclassified sequences</taxon>
        <taxon>metagenomes</taxon>
        <taxon>organismal metagenomes</taxon>
    </lineage>
</organism>
<evidence type="ECO:0000313" key="9">
    <source>
        <dbReference type="EMBL" id="QHS86698.1"/>
    </source>
</evidence>
<keyword evidence="4" id="KW-0274">FAD</keyword>
<keyword evidence="6" id="KW-1015">Disulfide bond</keyword>
<comment type="cofactor">
    <cofactor evidence="1">
        <name>FAD</name>
        <dbReference type="ChEBI" id="CHEBI:57692"/>
    </cofactor>
</comment>
<keyword evidence="7" id="KW-1133">Transmembrane helix</keyword>
<feature type="domain" description="ERV/ALR sulfhydryl oxidase" evidence="8">
    <location>
        <begin position="1"/>
        <end position="100"/>
    </location>
</feature>
<dbReference type="EMBL" id="MN739060">
    <property type="protein sequence ID" value="QHS86698.1"/>
    <property type="molecule type" value="Genomic_DNA"/>
</dbReference>
<dbReference type="InterPro" id="IPR017905">
    <property type="entry name" value="ERV/ALR_sulphydryl_oxidase"/>
</dbReference>
<dbReference type="GO" id="GO:0050660">
    <property type="term" value="F:flavin adenine dinucleotide binding"/>
    <property type="evidence" value="ECO:0007669"/>
    <property type="project" value="TreeGrafter"/>
</dbReference>
<evidence type="ECO:0000259" key="8">
    <source>
        <dbReference type="PROSITE" id="PS51324"/>
    </source>
</evidence>
<dbReference type="SUPFAM" id="SSF69000">
    <property type="entry name" value="FAD-dependent thiol oxidase"/>
    <property type="match status" value="1"/>
</dbReference>
<dbReference type="PROSITE" id="PS51324">
    <property type="entry name" value="ERV_ALR"/>
    <property type="match status" value="1"/>
</dbReference>